<feature type="domain" description="Fe2OG dioxygenase" evidence="17">
    <location>
        <begin position="187"/>
        <end position="310"/>
    </location>
</feature>
<dbReference type="GO" id="GO:0005506">
    <property type="term" value="F:iron ion binding"/>
    <property type="evidence" value="ECO:0007669"/>
    <property type="project" value="InterPro"/>
</dbReference>
<dbReference type="AlphaFoldDB" id="A0A6P8C7I6"/>
<keyword evidence="14" id="KW-0325">Glycoprotein</keyword>
<evidence type="ECO:0000256" key="1">
    <source>
        <dbReference type="ARBA" id="ARBA00001961"/>
    </source>
</evidence>
<dbReference type="InterPro" id="IPR044862">
    <property type="entry name" value="Pro_4_hyd_alph_FE2OG_OXY"/>
</dbReference>
<keyword evidence="10 16" id="KW-1133">Transmembrane helix</keyword>
<dbReference type="RefSeq" id="XP_031378449.1">
    <property type="nucleotide sequence ID" value="XM_031522589.1"/>
</dbReference>
<dbReference type="GO" id="GO:0004656">
    <property type="term" value="F:procollagen-proline 4-dioxygenase activity"/>
    <property type="evidence" value="ECO:0007669"/>
    <property type="project" value="UniProtKB-EC"/>
</dbReference>
<dbReference type="GO" id="GO:0031418">
    <property type="term" value="F:L-ascorbic acid binding"/>
    <property type="evidence" value="ECO:0007669"/>
    <property type="project" value="InterPro"/>
</dbReference>
<organism evidence="18 19">
    <name type="scientific">Punica granatum</name>
    <name type="common">Pomegranate</name>
    <dbReference type="NCBI Taxonomy" id="22663"/>
    <lineage>
        <taxon>Eukaryota</taxon>
        <taxon>Viridiplantae</taxon>
        <taxon>Streptophyta</taxon>
        <taxon>Embryophyta</taxon>
        <taxon>Tracheophyta</taxon>
        <taxon>Spermatophyta</taxon>
        <taxon>Magnoliopsida</taxon>
        <taxon>eudicotyledons</taxon>
        <taxon>Gunneridae</taxon>
        <taxon>Pentapetalae</taxon>
        <taxon>rosids</taxon>
        <taxon>malvids</taxon>
        <taxon>Myrtales</taxon>
        <taxon>Lythraceae</taxon>
        <taxon>Punica</taxon>
    </lineage>
</organism>
<dbReference type="OrthoDB" id="420380at2759"/>
<dbReference type="GeneID" id="116193835"/>
<sequence length="315" mass="35652">MDPILKRLNFFYRSVRVLIAAPAMAKGKYRRVQALRATRYRAVLMLFLGLTAVLLALLILGIVSLPVGSHVSPPIPFSSLTALRRQTSEWRRGEGLGTRGKQWTQVLSWEPRAFLYHNFLSKEECEYLISLAKPHLAKSTVVDDKSGGSVDSNVRTSNGMFLRRGQDRIIRDIEKRIADFTFIPAEHGEGLQILHYEFGQKYEPHHDYFGDPFNTRNGGQRTATMLMYLSDVEEGGETVFPYAKANFSDVPWWNELSECGKRGLAVKPKMGNAVLFWSTKPDGTVDPASLHGSCPVIKGDKWSAPKWMRLEEYKV</sequence>
<dbReference type="SMART" id="SM00702">
    <property type="entry name" value="P4Hc"/>
    <property type="match status" value="1"/>
</dbReference>
<feature type="transmembrane region" description="Helical" evidence="16">
    <location>
        <begin position="40"/>
        <end position="65"/>
    </location>
</feature>
<dbReference type="InterPro" id="IPR045054">
    <property type="entry name" value="P4HA-like"/>
</dbReference>
<comment type="cofactor">
    <cofactor evidence="1">
        <name>L-ascorbate</name>
        <dbReference type="ChEBI" id="CHEBI:38290"/>
    </cofactor>
</comment>
<proteinExistence type="inferred from homology"/>
<comment type="subcellular location">
    <subcellularLocation>
        <location evidence="2">Endoplasmic reticulum membrane</location>
        <topology evidence="2">Single-pass type II membrane protein</topology>
    </subcellularLocation>
</comment>
<comment type="catalytic activity">
    <reaction evidence="15">
        <text>L-prolyl-[collagen] + 2-oxoglutarate + O2 = trans-4-hydroxy-L-prolyl-[collagen] + succinate + CO2</text>
        <dbReference type="Rhea" id="RHEA:18945"/>
        <dbReference type="Rhea" id="RHEA-COMP:11676"/>
        <dbReference type="Rhea" id="RHEA-COMP:11680"/>
        <dbReference type="ChEBI" id="CHEBI:15379"/>
        <dbReference type="ChEBI" id="CHEBI:16526"/>
        <dbReference type="ChEBI" id="CHEBI:16810"/>
        <dbReference type="ChEBI" id="CHEBI:30031"/>
        <dbReference type="ChEBI" id="CHEBI:50342"/>
        <dbReference type="ChEBI" id="CHEBI:61965"/>
        <dbReference type="EC" id="1.14.11.2"/>
    </reaction>
</comment>
<keyword evidence="12" id="KW-0408">Iron</keyword>
<dbReference type="Proteomes" id="UP000515151">
    <property type="component" value="Chromosome 1"/>
</dbReference>
<evidence type="ECO:0000256" key="5">
    <source>
        <dbReference type="ARBA" id="ARBA00022692"/>
    </source>
</evidence>
<evidence type="ECO:0000256" key="6">
    <source>
        <dbReference type="ARBA" id="ARBA00022723"/>
    </source>
</evidence>
<evidence type="ECO:0000256" key="9">
    <source>
        <dbReference type="ARBA" id="ARBA00022968"/>
    </source>
</evidence>
<protein>
    <recommendedName>
        <fullName evidence="4">procollagen-proline 4-dioxygenase</fullName>
        <ecNumber evidence="4">1.14.11.2</ecNumber>
    </recommendedName>
</protein>
<gene>
    <name evidence="19" type="primary">LOC116193835</name>
</gene>
<dbReference type="PROSITE" id="PS51471">
    <property type="entry name" value="FE2OG_OXY"/>
    <property type="match status" value="1"/>
</dbReference>
<evidence type="ECO:0000256" key="7">
    <source>
        <dbReference type="ARBA" id="ARBA00022824"/>
    </source>
</evidence>
<evidence type="ECO:0000256" key="10">
    <source>
        <dbReference type="ARBA" id="ARBA00022989"/>
    </source>
</evidence>
<dbReference type="EC" id="1.14.11.2" evidence="4"/>
<keyword evidence="5 16" id="KW-0812">Transmembrane</keyword>
<keyword evidence="9" id="KW-0735">Signal-anchor</keyword>
<evidence type="ECO:0000256" key="4">
    <source>
        <dbReference type="ARBA" id="ARBA00012269"/>
    </source>
</evidence>
<evidence type="ECO:0000256" key="13">
    <source>
        <dbReference type="ARBA" id="ARBA00023136"/>
    </source>
</evidence>
<keyword evidence="13 16" id="KW-0472">Membrane</keyword>
<name>A0A6P8C7I6_PUNGR</name>
<dbReference type="FunFam" id="2.60.120.620:FF:000002">
    <property type="entry name" value="Prolyl 4-hydroxylase 4"/>
    <property type="match status" value="1"/>
</dbReference>
<evidence type="ECO:0000259" key="17">
    <source>
        <dbReference type="PROSITE" id="PS51471"/>
    </source>
</evidence>
<dbReference type="PANTHER" id="PTHR10869">
    <property type="entry name" value="PROLYL 4-HYDROXYLASE ALPHA SUBUNIT"/>
    <property type="match status" value="1"/>
</dbReference>
<dbReference type="GO" id="GO:0005789">
    <property type="term" value="C:endoplasmic reticulum membrane"/>
    <property type="evidence" value="ECO:0007669"/>
    <property type="project" value="UniProtKB-SubCell"/>
</dbReference>
<dbReference type="Pfam" id="PF13640">
    <property type="entry name" value="2OG-FeII_Oxy_3"/>
    <property type="match status" value="1"/>
</dbReference>
<reference evidence="19" key="2">
    <citation type="submission" date="2025-08" db="UniProtKB">
        <authorList>
            <consortium name="RefSeq"/>
        </authorList>
    </citation>
    <scope>IDENTIFICATION</scope>
    <source>
        <tissue evidence="19">Leaf</tissue>
    </source>
</reference>
<dbReference type="Gene3D" id="2.60.120.620">
    <property type="entry name" value="q2cbj1_9rhob like domain"/>
    <property type="match status" value="1"/>
</dbReference>
<evidence type="ECO:0000256" key="16">
    <source>
        <dbReference type="SAM" id="Phobius"/>
    </source>
</evidence>
<keyword evidence="7" id="KW-0256">Endoplasmic reticulum</keyword>
<dbReference type="InterPro" id="IPR005123">
    <property type="entry name" value="Oxoglu/Fe-dep_dioxygenase_dom"/>
</dbReference>
<evidence type="ECO:0000256" key="2">
    <source>
        <dbReference type="ARBA" id="ARBA00004648"/>
    </source>
</evidence>
<evidence type="ECO:0000256" key="8">
    <source>
        <dbReference type="ARBA" id="ARBA00022964"/>
    </source>
</evidence>
<evidence type="ECO:0000256" key="3">
    <source>
        <dbReference type="ARBA" id="ARBA00006511"/>
    </source>
</evidence>
<evidence type="ECO:0000256" key="12">
    <source>
        <dbReference type="ARBA" id="ARBA00023004"/>
    </source>
</evidence>
<dbReference type="InterPro" id="IPR006620">
    <property type="entry name" value="Pro_4_hyd_alph"/>
</dbReference>
<keyword evidence="11" id="KW-0560">Oxidoreductase</keyword>
<evidence type="ECO:0000256" key="14">
    <source>
        <dbReference type="ARBA" id="ARBA00023180"/>
    </source>
</evidence>
<evidence type="ECO:0000313" key="18">
    <source>
        <dbReference type="Proteomes" id="UP000515151"/>
    </source>
</evidence>
<reference evidence="18" key="1">
    <citation type="journal article" date="2020" name="Plant Biotechnol. J.">
        <title>The pomegranate (Punica granatum L.) draft genome dissects genetic divergence between soft- and hard-seeded cultivars.</title>
        <authorList>
            <person name="Luo X."/>
            <person name="Li H."/>
            <person name="Wu Z."/>
            <person name="Yao W."/>
            <person name="Zhao P."/>
            <person name="Cao D."/>
            <person name="Yu H."/>
            <person name="Li K."/>
            <person name="Poudel K."/>
            <person name="Zhao D."/>
            <person name="Zhang F."/>
            <person name="Xia X."/>
            <person name="Chen L."/>
            <person name="Wang Q."/>
            <person name="Jing D."/>
            <person name="Cao S."/>
        </authorList>
    </citation>
    <scope>NUCLEOTIDE SEQUENCE [LARGE SCALE GENOMIC DNA]</scope>
    <source>
        <strain evidence="18">cv. Tunisia</strain>
    </source>
</reference>
<evidence type="ECO:0000313" key="19">
    <source>
        <dbReference type="RefSeq" id="XP_031378449.1"/>
    </source>
</evidence>
<evidence type="ECO:0000256" key="11">
    <source>
        <dbReference type="ARBA" id="ARBA00023002"/>
    </source>
</evidence>
<dbReference type="PANTHER" id="PTHR10869:SF181">
    <property type="entry name" value="FE2OG DIOXYGENASE DOMAIN-CONTAINING PROTEIN"/>
    <property type="match status" value="1"/>
</dbReference>
<accession>A0A6P8C7I6</accession>
<keyword evidence="18" id="KW-1185">Reference proteome</keyword>
<keyword evidence="6" id="KW-0479">Metal-binding</keyword>
<evidence type="ECO:0000256" key="15">
    <source>
        <dbReference type="ARBA" id="ARBA00049169"/>
    </source>
</evidence>
<keyword evidence="8" id="KW-0223">Dioxygenase</keyword>
<comment type="similarity">
    <text evidence="3">Belongs to the P4HA family.</text>
</comment>